<sequence length="453" mass="47429">MDYPLPSADPVPELWLYFASLMPNGAEGASWSGPRRWWGGRLDVEGLALGAVQAVATALAAASPGLPATFTSSGVAGWFDSFAHLRIDGSPIQAFGASSGFRQAADGWVRIHGNYPHHGRALLEALGVSAAEDVNDALLERPAAVIEEAVTARGGLAAVVRTPEAWAATPAGQAVADEPWVRLSTSTFRRGTRTFGGDEGLLEGVRVLDFTRVIAGPSASRLLGALGADVLRVDPPALPELEHQHVETGFAKRSAVADLRDPEALARLRDLLPAADVVLSAYRGGALARHGLDVGSLRTDYPGLAVVSLDAWGDSGPWAGRRGFDSIVQAATGIAHIYGTGSGPEFTPGALPVQALDYATGLGMAAAAVVLVSARSYGMSGSAHLSLAQTAAELLRMPRAGEAGPVNLEVPLRRATSDYGELVFVPPPLVVDGRQVEYPYPPRRYGSDALSWR</sequence>
<dbReference type="InterPro" id="IPR050509">
    <property type="entry name" value="CoA-transferase_III"/>
</dbReference>
<organism evidence="1 2">
    <name type="scientific">Arthrobacter vasquezii</name>
    <dbReference type="NCBI Taxonomy" id="2977629"/>
    <lineage>
        <taxon>Bacteria</taxon>
        <taxon>Bacillati</taxon>
        <taxon>Actinomycetota</taxon>
        <taxon>Actinomycetes</taxon>
        <taxon>Micrococcales</taxon>
        <taxon>Micrococcaceae</taxon>
        <taxon>Arthrobacter</taxon>
    </lineage>
</organism>
<dbReference type="SUPFAM" id="SSF89796">
    <property type="entry name" value="CoA-transferase family III (CaiB/BaiF)"/>
    <property type="match status" value="2"/>
</dbReference>
<dbReference type="InterPro" id="IPR023606">
    <property type="entry name" value="CoA-Trfase_III_dom_1_sf"/>
</dbReference>
<dbReference type="Gene3D" id="3.40.50.10540">
    <property type="entry name" value="Crotonobetainyl-coa:carnitine coa-transferase, domain 1"/>
    <property type="match status" value="1"/>
</dbReference>
<gene>
    <name evidence="1" type="ORF">P4U43_15480</name>
</gene>
<accession>A0ABT6CYM8</accession>
<evidence type="ECO:0000313" key="2">
    <source>
        <dbReference type="Proteomes" id="UP001220456"/>
    </source>
</evidence>
<name>A0ABT6CYM8_9MICC</name>
<reference evidence="1 2" key="1">
    <citation type="journal article" date="2023" name="Int. J. Syst. Evol. Microbiol.">
        <title>Arthrobacter vasquezii sp. nov., isolated from a soil sample from Union Glacier, Antarctica.</title>
        <authorList>
            <person name="Valenzuela-Ibaceta F."/>
            <person name="Carrasco V."/>
            <person name="Lagos-Moraga S."/>
            <person name="Dietz-Vargas C."/>
            <person name="Navarro C.A."/>
            <person name="Perez-Donoso J.M."/>
        </authorList>
    </citation>
    <scope>NUCLEOTIDE SEQUENCE [LARGE SCALE GENOMIC DNA]</scope>
    <source>
        <strain evidence="1 2">EH-1B-1</strain>
    </source>
</reference>
<proteinExistence type="predicted"/>
<keyword evidence="2" id="KW-1185">Reference proteome</keyword>
<dbReference type="GO" id="GO:0016740">
    <property type="term" value="F:transferase activity"/>
    <property type="evidence" value="ECO:0007669"/>
    <property type="project" value="UniProtKB-KW"/>
</dbReference>
<dbReference type="PANTHER" id="PTHR48228">
    <property type="entry name" value="SUCCINYL-COA--D-CITRAMALATE COA-TRANSFERASE"/>
    <property type="match status" value="1"/>
</dbReference>
<dbReference type="PANTHER" id="PTHR48228:SF4">
    <property type="entry name" value="BLR3030 PROTEIN"/>
    <property type="match status" value="1"/>
</dbReference>
<dbReference type="Pfam" id="PF02515">
    <property type="entry name" value="CoA_transf_3"/>
    <property type="match status" value="1"/>
</dbReference>
<evidence type="ECO:0000313" key="1">
    <source>
        <dbReference type="EMBL" id="MDF9279190.1"/>
    </source>
</evidence>
<keyword evidence="1" id="KW-0808">Transferase</keyword>
<dbReference type="RefSeq" id="WP_277359540.1">
    <property type="nucleotide sequence ID" value="NZ_JAROKN010000063.1"/>
</dbReference>
<dbReference type="EMBL" id="JAROKN010000063">
    <property type="protein sequence ID" value="MDF9279190.1"/>
    <property type="molecule type" value="Genomic_DNA"/>
</dbReference>
<dbReference type="InterPro" id="IPR003673">
    <property type="entry name" value="CoA-Trfase_fam_III"/>
</dbReference>
<protein>
    <submittedName>
        <fullName evidence="1">CoA transferase</fullName>
    </submittedName>
</protein>
<comment type="caution">
    <text evidence="1">The sequence shown here is derived from an EMBL/GenBank/DDBJ whole genome shotgun (WGS) entry which is preliminary data.</text>
</comment>
<dbReference type="Proteomes" id="UP001220456">
    <property type="component" value="Unassembled WGS sequence"/>
</dbReference>